<dbReference type="GO" id="GO:0051537">
    <property type="term" value="F:2 iron, 2 sulfur cluster binding"/>
    <property type="evidence" value="ECO:0007669"/>
    <property type="project" value="UniProtKB-KW"/>
</dbReference>
<dbReference type="STRING" id="2041.AERYTH_06620"/>
<dbReference type="InterPro" id="IPR000551">
    <property type="entry name" value="MerR-type_HTH_dom"/>
</dbReference>
<dbReference type="KEGG" id="aer:AERYTH_06620"/>
<dbReference type="AlphaFoldDB" id="A0A0U4AVH1"/>
<dbReference type="GO" id="GO:0003677">
    <property type="term" value="F:DNA binding"/>
    <property type="evidence" value="ECO:0007669"/>
    <property type="project" value="UniProtKB-KW"/>
</dbReference>
<dbReference type="InterPro" id="IPR009061">
    <property type="entry name" value="DNA-bd_dom_put_sf"/>
</dbReference>
<dbReference type="EMBL" id="CP011502">
    <property type="protein sequence ID" value="ALX04384.1"/>
    <property type="molecule type" value="Genomic_DNA"/>
</dbReference>
<keyword evidence="1" id="KW-0001">2Fe-2S</keyword>
<dbReference type="PANTHER" id="PTHR30204">
    <property type="entry name" value="REDOX-CYCLING DRUG-SENSING TRANSCRIPTIONAL ACTIVATOR SOXR"/>
    <property type="match status" value="1"/>
</dbReference>
<dbReference type="InterPro" id="IPR010211">
    <property type="entry name" value="Redox-sen_tscrpt-act_SoxR"/>
</dbReference>
<dbReference type="CDD" id="cd01110">
    <property type="entry name" value="HTH_SoxR"/>
    <property type="match status" value="1"/>
</dbReference>
<dbReference type="PATRIC" id="fig|2041.4.peg.1387"/>
<sequence length="148" mass="16429">MPVDATDRLTPQEVAARSGVAVTALHFYESRGLITATRTAGNQRRYGRDVLRRLAFVQFSQRLGIPLAEIGEALASLPDDRVPTKRDWSRLTSRWRADLDARIARLQALRDDLDGCIGCGCLSLRSCSVYNHDDELGRRGPGPHRGLT</sequence>
<organism evidence="9 10">
    <name type="scientific">Aeromicrobium erythreum</name>
    <dbReference type="NCBI Taxonomy" id="2041"/>
    <lineage>
        <taxon>Bacteria</taxon>
        <taxon>Bacillati</taxon>
        <taxon>Actinomycetota</taxon>
        <taxon>Actinomycetes</taxon>
        <taxon>Propionibacteriales</taxon>
        <taxon>Nocardioidaceae</taxon>
        <taxon>Aeromicrobium</taxon>
    </lineage>
</organism>
<keyword evidence="4" id="KW-0411">Iron-sulfur</keyword>
<evidence type="ECO:0000256" key="7">
    <source>
        <dbReference type="ARBA" id="ARBA00023163"/>
    </source>
</evidence>
<evidence type="ECO:0000256" key="3">
    <source>
        <dbReference type="ARBA" id="ARBA00023004"/>
    </source>
</evidence>
<evidence type="ECO:0000259" key="8">
    <source>
        <dbReference type="PROSITE" id="PS50937"/>
    </source>
</evidence>
<dbReference type="SMART" id="SM00422">
    <property type="entry name" value="HTH_MERR"/>
    <property type="match status" value="1"/>
</dbReference>
<dbReference type="PRINTS" id="PR00040">
    <property type="entry name" value="HTHMERR"/>
</dbReference>
<dbReference type="Pfam" id="PF09278">
    <property type="entry name" value="MerR-DNA-bind"/>
    <property type="match status" value="1"/>
</dbReference>
<keyword evidence="5" id="KW-0805">Transcription regulation</keyword>
<dbReference type="Pfam" id="PF00376">
    <property type="entry name" value="MerR"/>
    <property type="match status" value="1"/>
</dbReference>
<dbReference type="GO" id="GO:0046872">
    <property type="term" value="F:metal ion binding"/>
    <property type="evidence" value="ECO:0007669"/>
    <property type="project" value="UniProtKB-KW"/>
</dbReference>
<evidence type="ECO:0000313" key="9">
    <source>
        <dbReference type="EMBL" id="ALX04384.1"/>
    </source>
</evidence>
<evidence type="ECO:0000256" key="2">
    <source>
        <dbReference type="ARBA" id="ARBA00022723"/>
    </source>
</evidence>
<evidence type="ECO:0000256" key="6">
    <source>
        <dbReference type="ARBA" id="ARBA00023125"/>
    </source>
</evidence>
<reference evidence="9 10" key="1">
    <citation type="journal article" date="1991" name="Int. J. Syst. Bacteriol.">
        <title>Description of the erythromycin-producing bacterium Arthrobacter sp. strain NRRL B-3381 as Aeromicrobium erythreum gen. nov., sp. nov.</title>
        <authorList>
            <person name="Miller E.S."/>
            <person name="Woese C.R."/>
            <person name="Brenner S."/>
        </authorList>
    </citation>
    <scope>NUCLEOTIDE SEQUENCE [LARGE SCALE GENOMIC DNA]</scope>
    <source>
        <strain evidence="9 10">AR18</strain>
    </source>
</reference>
<dbReference type="PANTHER" id="PTHR30204:SF0">
    <property type="entry name" value="REDOX-SENSITIVE TRANSCRIPTIONAL ACTIVATOR SOXR"/>
    <property type="match status" value="1"/>
</dbReference>
<dbReference type="Gene3D" id="1.10.1660.10">
    <property type="match status" value="1"/>
</dbReference>
<name>A0A0U4AVH1_9ACTN</name>
<protein>
    <submittedName>
        <fullName evidence="9">MerR family transcriptional regulator</fullName>
    </submittedName>
</protein>
<evidence type="ECO:0000313" key="10">
    <source>
        <dbReference type="Proteomes" id="UP000067689"/>
    </source>
</evidence>
<dbReference type="InterPro" id="IPR015358">
    <property type="entry name" value="Tscrpt_reg_MerR_DNA-bd"/>
</dbReference>
<feature type="domain" description="HTH merR-type" evidence="8">
    <location>
        <begin position="8"/>
        <end position="76"/>
    </location>
</feature>
<keyword evidence="10" id="KW-1185">Reference proteome</keyword>
<dbReference type="InterPro" id="IPR047057">
    <property type="entry name" value="MerR_fam"/>
</dbReference>
<dbReference type="GO" id="GO:0006979">
    <property type="term" value="P:response to oxidative stress"/>
    <property type="evidence" value="ECO:0007669"/>
    <property type="project" value="InterPro"/>
</dbReference>
<evidence type="ECO:0000256" key="1">
    <source>
        <dbReference type="ARBA" id="ARBA00022714"/>
    </source>
</evidence>
<accession>A0A0U4AVH1</accession>
<dbReference type="SUPFAM" id="SSF46955">
    <property type="entry name" value="Putative DNA-binding domain"/>
    <property type="match status" value="1"/>
</dbReference>
<keyword evidence="3" id="KW-0408">Iron</keyword>
<dbReference type="NCBIfam" id="TIGR01950">
    <property type="entry name" value="SoxR"/>
    <property type="match status" value="1"/>
</dbReference>
<evidence type="ECO:0000256" key="4">
    <source>
        <dbReference type="ARBA" id="ARBA00023014"/>
    </source>
</evidence>
<proteinExistence type="predicted"/>
<dbReference type="OrthoDB" id="9802944at2"/>
<dbReference type="GO" id="GO:0003700">
    <property type="term" value="F:DNA-binding transcription factor activity"/>
    <property type="evidence" value="ECO:0007669"/>
    <property type="project" value="InterPro"/>
</dbReference>
<dbReference type="Proteomes" id="UP000067689">
    <property type="component" value="Chromosome"/>
</dbReference>
<keyword evidence="7" id="KW-0804">Transcription</keyword>
<keyword evidence="6" id="KW-0238">DNA-binding</keyword>
<keyword evidence="2" id="KW-0479">Metal-binding</keyword>
<evidence type="ECO:0000256" key="5">
    <source>
        <dbReference type="ARBA" id="ARBA00023015"/>
    </source>
</evidence>
<dbReference type="PROSITE" id="PS50937">
    <property type="entry name" value="HTH_MERR_2"/>
    <property type="match status" value="1"/>
</dbReference>
<gene>
    <name evidence="9" type="ORF">AERYTH_06620</name>
</gene>